<evidence type="ECO:0000256" key="1">
    <source>
        <dbReference type="ARBA" id="ARBA00008270"/>
    </source>
</evidence>
<dbReference type="PANTHER" id="PTHR13774">
    <property type="entry name" value="PHENAZINE BIOSYNTHESIS PROTEIN"/>
    <property type="match status" value="1"/>
</dbReference>
<proteinExistence type="inferred from homology"/>
<dbReference type="AlphaFoldDB" id="A0A8J7JZ92"/>
<sequence length="292" mass="31485">MNYSFYTLDVFTDTAFGGNPLAVFPHAEGIDGVMMQKIARELNLSETVFVGEPIAENHFPVRIFTPACEIPFAGHPTVGTSYLLAQLGLAQGDQLTLKEGVGDIPVTVSLKHKSACFKVAMLPAVSESHLTERDVTELLGLDRNQVVRKPFISSCGLPFQMLELADIAAVDQADLNLSVWKNCFPDLTLSDLYLFSDDGDGQLYTRMFSPAFNIPEDPATGSAAAALTGALAAEQADTAGNGRVELSFVVTQGVRMARPSLIESTVTLLERKVVELAVQGQSVILSEGRYLL</sequence>
<reference evidence="3" key="1">
    <citation type="submission" date="2020-10" db="EMBL/GenBank/DDBJ databases">
        <title>Bacterium isolated from coastal waters sediment.</title>
        <authorList>
            <person name="Chen R.-J."/>
            <person name="Lu D.-C."/>
            <person name="Zhu K.-L."/>
            <person name="Du Z.-J."/>
        </authorList>
    </citation>
    <scope>NUCLEOTIDE SEQUENCE</scope>
    <source>
        <strain evidence="3">N1Y112</strain>
    </source>
</reference>
<dbReference type="Proteomes" id="UP000640333">
    <property type="component" value="Unassembled WGS sequence"/>
</dbReference>
<dbReference type="EMBL" id="JADEYS010000015">
    <property type="protein sequence ID" value="MBE9398508.1"/>
    <property type="molecule type" value="Genomic_DNA"/>
</dbReference>
<comment type="similarity">
    <text evidence="1">Belongs to the PhzF family.</text>
</comment>
<evidence type="ECO:0000313" key="4">
    <source>
        <dbReference type="Proteomes" id="UP000640333"/>
    </source>
</evidence>
<dbReference type="PIRSF" id="PIRSF016184">
    <property type="entry name" value="PhzC_PhzF"/>
    <property type="match status" value="1"/>
</dbReference>
<dbReference type="PANTHER" id="PTHR13774:SF32">
    <property type="entry name" value="ANTISENSE-ENHANCING SEQUENCE 1"/>
    <property type="match status" value="1"/>
</dbReference>
<evidence type="ECO:0000256" key="2">
    <source>
        <dbReference type="PIRSR" id="PIRSR016184-1"/>
    </source>
</evidence>
<dbReference type="SUPFAM" id="SSF54506">
    <property type="entry name" value="Diaminopimelate epimerase-like"/>
    <property type="match status" value="1"/>
</dbReference>
<dbReference type="GO" id="GO:0016853">
    <property type="term" value="F:isomerase activity"/>
    <property type="evidence" value="ECO:0007669"/>
    <property type="project" value="TreeGrafter"/>
</dbReference>
<keyword evidence="4" id="KW-1185">Reference proteome</keyword>
<dbReference type="InterPro" id="IPR003719">
    <property type="entry name" value="Phenazine_PhzF-like"/>
</dbReference>
<dbReference type="RefSeq" id="WP_193954142.1">
    <property type="nucleotide sequence ID" value="NZ_JADEYS010000015.1"/>
</dbReference>
<comment type="caution">
    <text evidence="3">The sequence shown here is derived from an EMBL/GenBank/DDBJ whole genome shotgun (WGS) entry which is preliminary data.</text>
</comment>
<gene>
    <name evidence="3" type="ORF">IOQ59_14700</name>
</gene>
<dbReference type="Pfam" id="PF02567">
    <property type="entry name" value="PhzC-PhzF"/>
    <property type="match status" value="1"/>
</dbReference>
<dbReference type="GO" id="GO:0005737">
    <property type="term" value="C:cytoplasm"/>
    <property type="evidence" value="ECO:0007669"/>
    <property type="project" value="TreeGrafter"/>
</dbReference>
<dbReference type="Gene3D" id="3.10.310.10">
    <property type="entry name" value="Diaminopimelate Epimerase, Chain A, domain 1"/>
    <property type="match status" value="2"/>
</dbReference>
<accession>A0A8J7JZ92</accession>
<dbReference type="NCBIfam" id="TIGR00654">
    <property type="entry name" value="PhzF_family"/>
    <property type="match status" value="1"/>
</dbReference>
<organism evidence="3 4">
    <name type="scientific">Pontibacterium sinense</name>
    <dbReference type="NCBI Taxonomy" id="2781979"/>
    <lineage>
        <taxon>Bacteria</taxon>
        <taxon>Pseudomonadati</taxon>
        <taxon>Pseudomonadota</taxon>
        <taxon>Gammaproteobacteria</taxon>
        <taxon>Oceanospirillales</taxon>
        <taxon>Oceanospirillaceae</taxon>
        <taxon>Pontibacterium</taxon>
    </lineage>
</organism>
<protein>
    <submittedName>
        <fullName evidence="3">PhzF family phenazine biosynthesis protein</fullName>
    </submittedName>
</protein>
<name>A0A8J7JZ92_9GAMM</name>
<evidence type="ECO:0000313" key="3">
    <source>
        <dbReference type="EMBL" id="MBE9398508.1"/>
    </source>
</evidence>
<feature type="active site" evidence="2">
    <location>
        <position position="46"/>
    </location>
</feature>